<name>A0ABT7PGR6_9BACT</name>
<protein>
    <submittedName>
        <fullName evidence="2">PEP-CTERM sorting domain-containing protein</fullName>
    </submittedName>
</protein>
<evidence type="ECO:0000256" key="1">
    <source>
        <dbReference type="SAM" id="SignalP"/>
    </source>
</evidence>
<dbReference type="RefSeq" id="WP_289163211.1">
    <property type="nucleotide sequence ID" value="NZ_JASZZN010000006.1"/>
</dbReference>
<accession>A0ABT7PGR6</accession>
<keyword evidence="1" id="KW-0732">Signal</keyword>
<comment type="caution">
    <text evidence="2">The sequence shown here is derived from an EMBL/GenBank/DDBJ whole genome shotgun (WGS) entry which is preliminary data.</text>
</comment>
<dbReference type="NCBIfam" id="TIGR02595">
    <property type="entry name" value="PEP_CTERM"/>
    <property type="match status" value="1"/>
</dbReference>
<gene>
    <name evidence="2" type="ORF">QTN89_09710</name>
</gene>
<reference evidence="2 3" key="1">
    <citation type="submission" date="2023-06" db="EMBL/GenBank/DDBJ databases">
        <title>Roseiconus lacunae JC819 isolated from Gulf of Mannar region, Tamil Nadu.</title>
        <authorList>
            <person name="Pk S."/>
            <person name="Ch S."/>
            <person name="Ch V.R."/>
        </authorList>
    </citation>
    <scope>NUCLEOTIDE SEQUENCE [LARGE SCALE GENOMIC DNA]</scope>
    <source>
        <strain evidence="2 3">JC819</strain>
    </source>
</reference>
<keyword evidence="3" id="KW-1185">Reference proteome</keyword>
<evidence type="ECO:0000313" key="3">
    <source>
        <dbReference type="Proteomes" id="UP001239462"/>
    </source>
</evidence>
<dbReference type="Proteomes" id="UP001239462">
    <property type="component" value="Unassembled WGS sequence"/>
</dbReference>
<feature type="signal peptide" evidence="1">
    <location>
        <begin position="1"/>
        <end position="20"/>
    </location>
</feature>
<proteinExistence type="predicted"/>
<feature type="chain" id="PRO_5045526787" evidence="1">
    <location>
        <begin position="21"/>
        <end position="267"/>
    </location>
</feature>
<dbReference type="EMBL" id="JASZZN010000006">
    <property type="protein sequence ID" value="MDM4015705.1"/>
    <property type="molecule type" value="Genomic_DNA"/>
</dbReference>
<sequence length="267" mass="27844">MLRTFTCLALTFVVVNAVRAELVTGGTANIALYDTPTNAAFADRFFTGTDAAGLTRTELLDVAGSPAVGFERAPTGVDLSINDAAPVQPTGRARQATTLDFDSSATDIASFLASWDAATPGFGAFGPNLTDGEQIGIDGVLRFNSGLGVGVIGELALQYDPTATFGEGLTLTQNMDANAVIWQLDIDDATLVISDSGFSFEAEMQTAAIPAGFYGLDTNAGRFSISTITAVPEPSSFVSIALISVGGVLIRRRRRIVSGSRSNTRSN</sequence>
<evidence type="ECO:0000313" key="2">
    <source>
        <dbReference type="EMBL" id="MDM4015705.1"/>
    </source>
</evidence>
<organism evidence="2 3">
    <name type="scientific">Roseiconus lacunae</name>
    <dbReference type="NCBI Taxonomy" id="2605694"/>
    <lineage>
        <taxon>Bacteria</taxon>
        <taxon>Pseudomonadati</taxon>
        <taxon>Planctomycetota</taxon>
        <taxon>Planctomycetia</taxon>
        <taxon>Pirellulales</taxon>
        <taxon>Pirellulaceae</taxon>
        <taxon>Roseiconus</taxon>
    </lineage>
</organism>
<dbReference type="InterPro" id="IPR013424">
    <property type="entry name" value="Ice-binding_C"/>
</dbReference>